<dbReference type="STRING" id="180498.A0A067JDK9"/>
<dbReference type="Proteomes" id="UP000027138">
    <property type="component" value="Unassembled WGS sequence"/>
</dbReference>
<gene>
    <name evidence="2" type="ORF">JCGZ_21309</name>
</gene>
<feature type="compositionally biased region" description="Basic and acidic residues" evidence="1">
    <location>
        <begin position="153"/>
        <end position="164"/>
    </location>
</feature>
<sequence>MAYYGSSYYMEDGGGEYNSSYPLTPYYNNSYYDSPPIQDSMATAYYTYNSNDPIPFFGTYDSVSSYSRIAYAVSATSEPKHMEYDPVPYYSAQTRFITSYSVSQFNEPDFEEYDPTPYGGGYDQTVTYGKPLPPSDQTCYPRSTPDPVILPLNEKEELKEDTPKPETQTKPTEGAETEQEQQQQSSFQEEESKEKSVDDYYPWSGSTGVPSVSQVPYGYGLEAMDICEGLFGYWPCLSRYRRKWDECEQDCGNRSTQWNMAADYLFGSPNPYSQRNDDGSCSWNGMYSYQRQYQQVEYVEGSWSTP</sequence>
<keyword evidence="3" id="KW-1185">Reference proteome</keyword>
<dbReference type="PANTHER" id="PTHR33971:SF3">
    <property type="entry name" value="UBIQUITIN CARBOXYL-TERMINAL HYDROLASE 36"/>
    <property type="match status" value="1"/>
</dbReference>
<evidence type="ECO:0000256" key="1">
    <source>
        <dbReference type="SAM" id="MobiDB-lite"/>
    </source>
</evidence>
<protein>
    <submittedName>
        <fullName evidence="2">Uncharacterized protein</fullName>
    </submittedName>
</protein>
<feature type="region of interest" description="Disordered" evidence="1">
    <location>
        <begin position="107"/>
        <end position="205"/>
    </location>
</feature>
<dbReference type="InterPro" id="IPR038943">
    <property type="entry name" value="PLDrp1-like"/>
</dbReference>
<name>A0A067JDK9_JATCU</name>
<dbReference type="EMBL" id="KK915662">
    <property type="protein sequence ID" value="KDP20838.1"/>
    <property type="molecule type" value="Genomic_DNA"/>
</dbReference>
<dbReference type="OrthoDB" id="768992at2759"/>
<evidence type="ECO:0000313" key="2">
    <source>
        <dbReference type="EMBL" id="KDP20838.1"/>
    </source>
</evidence>
<dbReference type="GO" id="GO:0004674">
    <property type="term" value="F:protein serine/threonine kinase activity"/>
    <property type="evidence" value="ECO:0007669"/>
    <property type="project" value="TreeGrafter"/>
</dbReference>
<dbReference type="GO" id="GO:0070300">
    <property type="term" value="F:phosphatidic acid binding"/>
    <property type="evidence" value="ECO:0007669"/>
    <property type="project" value="InterPro"/>
</dbReference>
<accession>A0A067JDK9</accession>
<dbReference type="PANTHER" id="PTHR33971">
    <property type="entry name" value="OS06G0232000 PROTEIN"/>
    <property type="match status" value="1"/>
</dbReference>
<dbReference type="AlphaFoldDB" id="A0A067JDK9"/>
<proteinExistence type="predicted"/>
<evidence type="ECO:0000313" key="3">
    <source>
        <dbReference type="Proteomes" id="UP000027138"/>
    </source>
</evidence>
<reference evidence="2 3" key="1">
    <citation type="journal article" date="2014" name="PLoS ONE">
        <title>Global Analysis of Gene Expression Profiles in Physic Nut (Jatropha curcas L.) Seedlings Exposed to Salt Stress.</title>
        <authorList>
            <person name="Zhang L."/>
            <person name="Zhang C."/>
            <person name="Wu P."/>
            <person name="Chen Y."/>
            <person name="Li M."/>
            <person name="Jiang H."/>
            <person name="Wu G."/>
        </authorList>
    </citation>
    <scope>NUCLEOTIDE SEQUENCE [LARGE SCALE GENOMIC DNA]</scope>
    <source>
        <strain evidence="3">cv. GZQX0401</strain>
        <tissue evidence="2">Young leaves</tissue>
    </source>
</reference>
<organism evidence="2 3">
    <name type="scientific">Jatropha curcas</name>
    <name type="common">Barbados nut</name>
    <dbReference type="NCBI Taxonomy" id="180498"/>
    <lineage>
        <taxon>Eukaryota</taxon>
        <taxon>Viridiplantae</taxon>
        <taxon>Streptophyta</taxon>
        <taxon>Embryophyta</taxon>
        <taxon>Tracheophyta</taxon>
        <taxon>Spermatophyta</taxon>
        <taxon>Magnoliopsida</taxon>
        <taxon>eudicotyledons</taxon>
        <taxon>Gunneridae</taxon>
        <taxon>Pentapetalae</taxon>
        <taxon>rosids</taxon>
        <taxon>fabids</taxon>
        <taxon>Malpighiales</taxon>
        <taxon>Euphorbiaceae</taxon>
        <taxon>Crotonoideae</taxon>
        <taxon>Jatropheae</taxon>
        <taxon>Jatropha</taxon>
    </lineage>
</organism>